<evidence type="ECO:0000256" key="1">
    <source>
        <dbReference type="SAM" id="Phobius"/>
    </source>
</evidence>
<sequence length="310" mass="34321">MSRKDDALEQAGDWQIRLQEEPEAREAFEQWLQASPEHRAAWLKMEKLWGALGDLPVAPNHPAPRSKPKPKSHRLWTRLALAAGIAAVAVLVAPQANLTLRADYHTGVGETRTVQLADGSTITLSPQSALSLVGGDARKVELLQGQAYFQVAPDPQHPFIAQAGQLSVRVLGTAFDLDLQEHHAEVALEHGQVQAENTQPPLSERLMPGQRLRFSWPSGKVERSRFNPAEVASWRSGSLFVENQTVAEITDRLQRYTSGWIVIADPALKQRRITGVFDLNNPDRALKALAQSLAVETRQVSPWVHVMGNF</sequence>
<feature type="domain" description="FecR N-terminal" evidence="3">
    <location>
        <begin position="9"/>
        <end position="48"/>
    </location>
</feature>
<dbReference type="RefSeq" id="WP_304575657.1">
    <property type="nucleotide sequence ID" value="NZ_JAUQOO010000018.1"/>
</dbReference>
<keyword evidence="5" id="KW-1185">Reference proteome</keyword>
<dbReference type="InterPro" id="IPR006860">
    <property type="entry name" value="FecR"/>
</dbReference>
<protein>
    <submittedName>
        <fullName evidence="4">FecR family protein</fullName>
    </submittedName>
</protein>
<name>A0ABT9CUX3_9PSED</name>
<dbReference type="Pfam" id="PF04773">
    <property type="entry name" value="FecR"/>
    <property type="match status" value="1"/>
</dbReference>
<evidence type="ECO:0000259" key="3">
    <source>
        <dbReference type="Pfam" id="PF16220"/>
    </source>
</evidence>
<evidence type="ECO:0000259" key="2">
    <source>
        <dbReference type="Pfam" id="PF04773"/>
    </source>
</evidence>
<dbReference type="InterPro" id="IPR012373">
    <property type="entry name" value="Ferrdict_sens_TM"/>
</dbReference>
<keyword evidence="1" id="KW-1133">Transmembrane helix</keyword>
<dbReference type="PANTHER" id="PTHR30273:SF2">
    <property type="entry name" value="PROTEIN FECR"/>
    <property type="match status" value="1"/>
</dbReference>
<dbReference type="InterPro" id="IPR032623">
    <property type="entry name" value="FecR_N"/>
</dbReference>
<feature type="domain" description="FecR protein" evidence="2">
    <location>
        <begin position="103"/>
        <end position="194"/>
    </location>
</feature>
<accession>A0ABT9CUX3</accession>
<feature type="transmembrane region" description="Helical" evidence="1">
    <location>
        <begin position="75"/>
        <end position="93"/>
    </location>
</feature>
<keyword evidence="1" id="KW-0812">Transmembrane</keyword>
<dbReference type="Proteomes" id="UP001223016">
    <property type="component" value="Unassembled WGS sequence"/>
</dbReference>
<dbReference type="Gene3D" id="3.55.50.30">
    <property type="match status" value="1"/>
</dbReference>
<dbReference type="PIRSF" id="PIRSF018266">
    <property type="entry name" value="FecR"/>
    <property type="match status" value="1"/>
</dbReference>
<dbReference type="EMBL" id="JAUQOO010000018">
    <property type="protein sequence ID" value="MDO7929281.1"/>
    <property type="molecule type" value="Genomic_DNA"/>
</dbReference>
<comment type="caution">
    <text evidence="4">The sequence shown here is derived from an EMBL/GenBank/DDBJ whole genome shotgun (WGS) entry which is preliminary data.</text>
</comment>
<evidence type="ECO:0000313" key="4">
    <source>
        <dbReference type="EMBL" id="MDO7929281.1"/>
    </source>
</evidence>
<dbReference type="Gene3D" id="2.60.120.1440">
    <property type="match status" value="1"/>
</dbReference>
<keyword evidence="1" id="KW-0472">Membrane</keyword>
<dbReference type="Pfam" id="PF16220">
    <property type="entry name" value="DUF4880"/>
    <property type="match status" value="1"/>
</dbReference>
<gene>
    <name evidence="4" type="ORF">Q6A51_21095</name>
</gene>
<proteinExistence type="predicted"/>
<evidence type="ECO:0000313" key="5">
    <source>
        <dbReference type="Proteomes" id="UP001223016"/>
    </source>
</evidence>
<dbReference type="PANTHER" id="PTHR30273">
    <property type="entry name" value="PERIPLASMIC SIGNAL SENSOR AND SIGMA FACTOR ACTIVATOR FECR-RELATED"/>
    <property type="match status" value="1"/>
</dbReference>
<organism evidence="4 5">
    <name type="scientific">Pseudomonas serbiensis</name>
    <dbReference type="NCBI Taxonomy" id="3064350"/>
    <lineage>
        <taxon>Bacteria</taxon>
        <taxon>Pseudomonadati</taxon>
        <taxon>Pseudomonadota</taxon>
        <taxon>Gammaproteobacteria</taxon>
        <taxon>Pseudomonadales</taxon>
        <taxon>Pseudomonadaceae</taxon>
        <taxon>Pseudomonas</taxon>
    </lineage>
</organism>
<reference evidence="4 5" key="1">
    <citation type="submission" date="2023-07" db="EMBL/GenBank/DDBJ databases">
        <title>Identification of four novel Pseudomonas species associated with bacterial leaf spot of cucurbits.</title>
        <authorList>
            <person name="Fullem K.R."/>
        </authorList>
    </citation>
    <scope>NUCLEOTIDE SEQUENCE [LARGE SCALE GENOMIC DNA]</scope>
    <source>
        <strain evidence="4 5">KFB 138</strain>
    </source>
</reference>